<accession>A0A7I7XV84</accession>
<reference evidence="1" key="2">
    <citation type="submission" date="2020-02" db="EMBL/GenBank/DDBJ databases">
        <authorList>
            <person name="Matsumoto Y."/>
            <person name="Motooka D."/>
            <person name="Nakamura S."/>
        </authorList>
    </citation>
    <scope>NUCLEOTIDE SEQUENCE</scope>
    <source>
        <strain evidence="1">JCM 13671</strain>
    </source>
</reference>
<dbReference type="RefSeq" id="WP_163645353.1">
    <property type="nucleotide sequence ID" value="NZ_AP022612.1"/>
</dbReference>
<reference evidence="1" key="1">
    <citation type="journal article" date="2019" name="Emerg. Microbes Infect.">
        <title>Comprehensive subspecies identification of 175 nontuberculous mycobacteria species based on 7547 genomic profiles.</title>
        <authorList>
            <person name="Matsumoto Y."/>
            <person name="Kinjo T."/>
            <person name="Motooka D."/>
            <person name="Nabeya D."/>
            <person name="Jung N."/>
            <person name="Uechi K."/>
            <person name="Horii T."/>
            <person name="Iida T."/>
            <person name="Fujita J."/>
            <person name="Nakamura S."/>
        </authorList>
    </citation>
    <scope>NUCLEOTIDE SEQUENCE [LARGE SCALE GENOMIC DNA]</scope>
    <source>
        <strain evidence="1">JCM 13671</strain>
    </source>
</reference>
<evidence type="ECO:0000313" key="2">
    <source>
        <dbReference type="Proteomes" id="UP000466931"/>
    </source>
</evidence>
<evidence type="ECO:0000313" key="1">
    <source>
        <dbReference type="EMBL" id="BBZ32963.1"/>
    </source>
</evidence>
<organism evidence="1 2">
    <name type="scientific">Mycolicibacterium confluentis</name>
    <dbReference type="NCBI Taxonomy" id="28047"/>
    <lineage>
        <taxon>Bacteria</taxon>
        <taxon>Bacillati</taxon>
        <taxon>Actinomycetota</taxon>
        <taxon>Actinomycetes</taxon>
        <taxon>Mycobacteriales</taxon>
        <taxon>Mycobacteriaceae</taxon>
        <taxon>Mycolicibacterium</taxon>
    </lineage>
</organism>
<sequence length="144" mass="16264">MAPRLTADDRLQRLITKCRERVDEAQPPPQALSHTPDSKLGSLAREAGYERLSALFSEKLGEALREAGVGTHPDLTDPMNTRDTRIHFYDLEHPLPGTQQTRLLLQIELEMSGFLERNFAARVCRMDRRHTQMGSRRMVSGPAG</sequence>
<proteinExistence type="predicted"/>
<gene>
    <name evidence="1" type="ORF">MCNF_15680</name>
</gene>
<keyword evidence="2" id="KW-1185">Reference proteome</keyword>
<protein>
    <submittedName>
        <fullName evidence="1">Uncharacterized protein</fullName>
    </submittedName>
</protein>
<dbReference type="EMBL" id="AP022612">
    <property type="protein sequence ID" value="BBZ32963.1"/>
    <property type="molecule type" value="Genomic_DNA"/>
</dbReference>
<dbReference type="AlphaFoldDB" id="A0A7I7XV84"/>
<name>A0A7I7XV84_9MYCO</name>
<dbReference type="Proteomes" id="UP000466931">
    <property type="component" value="Chromosome"/>
</dbReference>